<reference evidence="2 3" key="1">
    <citation type="journal article" date="2016" name="Nat. Commun.">
        <title>Thousands of microbial genomes shed light on interconnected biogeochemical processes in an aquifer system.</title>
        <authorList>
            <person name="Anantharaman K."/>
            <person name="Brown C.T."/>
            <person name="Hug L.A."/>
            <person name="Sharon I."/>
            <person name="Castelle C.J."/>
            <person name="Probst A.J."/>
            <person name="Thomas B.C."/>
            <person name="Singh A."/>
            <person name="Wilkins M.J."/>
            <person name="Karaoz U."/>
            <person name="Brodie E.L."/>
            <person name="Williams K.H."/>
            <person name="Hubbard S.S."/>
            <person name="Banfield J.F."/>
        </authorList>
    </citation>
    <scope>NUCLEOTIDE SEQUENCE [LARGE SCALE GENOMIC DNA]</scope>
</reference>
<organism evidence="2 3">
    <name type="scientific">Candidatus Gottesmanbacteria bacterium RIFCSPHIGHO2_01_FULL_42_12</name>
    <dbReference type="NCBI Taxonomy" id="1798377"/>
    <lineage>
        <taxon>Bacteria</taxon>
        <taxon>Candidatus Gottesmaniibacteriota</taxon>
    </lineage>
</organism>
<protein>
    <submittedName>
        <fullName evidence="2">Uncharacterized protein</fullName>
    </submittedName>
</protein>
<dbReference type="AlphaFoldDB" id="A0A1F5Z2T9"/>
<sequence length="459" mass="47364">MGKVRFLASRVAGGVKDRIKNSIFGTISKKIAGSAVGKAVGAFFGSAIPGLGTAAGFLLGAVVDKLWPKIKKFFKWAIPMALTPVAAFFAGLGGLGSLVGTLAGGAVSATISAMGLGAGLATTGWSGLLGAQAIGGIAVAAGTIFSTVAITSAFTQFPENNSPVRADSPPPVVNITKSPSLANAINYSDIPSSGITYTITFNSLSAVSSGKVTDTVTVISKAGSKSQIMVNQAYTGNSITYVVDKSLVTNDSVIVNNVTVTGTANGKTFTANASTEIIVGTPPITAFSCPVFGGRITCGSTTTEANGQETHDTSGLSCYHCDEKYIAANGTAVCNWPGNDKAIDVVGSLNQSVYFPAIDGQKVVWQLVREGNDLNYTYNGSNQKFREFSAKVNGTDYMLQIHHLVDDNLLSGKSGFNSGDVLGKLAGFDGNESSPHAHIQLQRAGVWTAADDPTLKFCQ</sequence>
<keyword evidence="1" id="KW-0472">Membrane</keyword>
<dbReference type="EMBL" id="MFJG01000021">
    <property type="protein sequence ID" value="OGG06779.1"/>
    <property type="molecule type" value="Genomic_DNA"/>
</dbReference>
<accession>A0A1F5Z2T9</accession>
<feature type="transmembrane region" description="Helical" evidence="1">
    <location>
        <begin position="73"/>
        <end position="92"/>
    </location>
</feature>
<name>A0A1F5Z2T9_9BACT</name>
<evidence type="ECO:0000256" key="1">
    <source>
        <dbReference type="SAM" id="Phobius"/>
    </source>
</evidence>
<keyword evidence="1" id="KW-1133">Transmembrane helix</keyword>
<feature type="transmembrane region" description="Helical" evidence="1">
    <location>
        <begin position="98"/>
        <end position="121"/>
    </location>
</feature>
<dbReference type="Proteomes" id="UP000178681">
    <property type="component" value="Unassembled WGS sequence"/>
</dbReference>
<evidence type="ECO:0000313" key="3">
    <source>
        <dbReference type="Proteomes" id="UP000178681"/>
    </source>
</evidence>
<evidence type="ECO:0000313" key="2">
    <source>
        <dbReference type="EMBL" id="OGG06779.1"/>
    </source>
</evidence>
<feature type="transmembrane region" description="Helical" evidence="1">
    <location>
        <begin position="39"/>
        <end position="61"/>
    </location>
</feature>
<feature type="transmembrane region" description="Helical" evidence="1">
    <location>
        <begin position="133"/>
        <end position="154"/>
    </location>
</feature>
<keyword evidence="1" id="KW-0812">Transmembrane</keyword>
<gene>
    <name evidence="2" type="ORF">A2872_00925</name>
</gene>
<proteinExistence type="predicted"/>
<comment type="caution">
    <text evidence="2">The sequence shown here is derived from an EMBL/GenBank/DDBJ whole genome shotgun (WGS) entry which is preliminary data.</text>
</comment>